<dbReference type="AlphaFoldDB" id="A0A3A8MSZ9"/>
<reference evidence="2" key="1">
    <citation type="submission" date="2018-09" db="EMBL/GenBank/DDBJ databases">
        <authorList>
            <person name="Livingstone P.G."/>
            <person name="Whitworth D.E."/>
        </authorList>
    </citation>
    <scope>NUCLEOTIDE SEQUENCE [LARGE SCALE GENOMIC DNA]</scope>
    <source>
        <strain evidence="2">CA051B</strain>
    </source>
</reference>
<accession>A0A3A8MSZ9</accession>
<name>A0A3A8MSZ9_9BACT</name>
<organism evidence="1 2">
    <name type="scientific">Corallococcus llansteffanensis</name>
    <dbReference type="NCBI Taxonomy" id="2316731"/>
    <lineage>
        <taxon>Bacteria</taxon>
        <taxon>Pseudomonadati</taxon>
        <taxon>Myxococcota</taxon>
        <taxon>Myxococcia</taxon>
        <taxon>Myxococcales</taxon>
        <taxon>Cystobacterineae</taxon>
        <taxon>Myxococcaceae</taxon>
        <taxon>Corallococcus</taxon>
    </lineage>
</organism>
<sequence length="76" mass="7941">GTCAVDGANAVGDTIVRVHDSTGWVVAENDDAFGTCGGLSRVVFRTDESAQTAQYQIRVGCFGNTSCRGTAAYVTY</sequence>
<dbReference type="Proteomes" id="UP000272888">
    <property type="component" value="Unassembled WGS sequence"/>
</dbReference>
<feature type="non-terminal residue" evidence="1">
    <location>
        <position position="1"/>
    </location>
</feature>
<keyword evidence="1" id="KW-0645">Protease</keyword>
<protein>
    <submittedName>
        <fullName evidence="1">Serine protease</fullName>
    </submittedName>
</protein>
<keyword evidence="2" id="KW-1185">Reference proteome</keyword>
<evidence type="ECO:0000313" key="2">
    <source>
        <dbReference type="Proteomes" id="UP000272888"/>
    </source>
</evidence>
<gene>
    <name evidence="1" type="ORF">D7V93_44005</name>
</gene>
<keyword evidence="1" id="KW-0378">Hydrolase</keyword>
<evidence type="ECO:0000313" key="1">
    <source>
        <dbReference type="EMBL" id="RKH32871.1"/>
    </source>
</evidence>
<comment type="caution">
    <text evidence="1">The sequence shown here is derived from an EMBL/GenBank/DDBJ whole genome shotgun (WGS) entry which is preliminary data.</text>
</comment>
<dbReference type="EMBL" id="RAWB01001177">
    <property type="protein sequence ID" value="RKH32871.1"/>
    <property type="molecule type" value="Genomic_DNA"/>
</dbReference>
<dbReference type="GO" id="GO:0006508">
    <property type="term" value="P:proteolysis"/>
    <property type="evidence" value="ECO:0007669"/>
    <property type="project" value="UniProtKB-KW"/>
</dbReference>
<proteinExistence type="predicted"/>
<dbReference type="GO" id="GO:0008233">
    <property type="term" value="F:peptidase activity"/>
    <property type="evidence" value="ECO:0007669"/>
    <property type="project" value="UniProtKB-KW"/>
</dbReference>